<keyword evidence="4" id="KW-0274">FAD</keyword>
<proteinExistence type="inferred from homology"/>
<comment type="cofactor">
    <cofactor evidence="1">
        <name>FAD</name>
        <dbReference type="ChEBI" id="CHEBI:57692"/>
    </cofactor>
</comment>
<evidence type="ECO:0000256" key="1">
    <source>
        <dbReference type="ARBA" id="ARBA00001974"/>
    </source>
</evidence>
<keyword evidence="5" id="KW-0560">Oxidoreductase</keyword>
<dbReference type="PROSITE" id="PS51387">
    <property type="entry name" value="FAD_PCMH"/>
    <property type="match status" value="1"/>
</dbReference>
<dbReference type="Gene3D" id="3.30.43.10">
    <property type="entry name" value="Uridine Diphospho-n-acetylenolpyruvylglucosamine Reductase, domain 2"/>
    <property type="match status" value="1"/>
</dbReference>
<evidence type="ECO:0000256" key="4">
    <source>
        <dbReference type="ARBA" id="ARBA00022827"/>
    </source>
</evidence>
<comment type="caution">
    <text evidence="7">The sequence shown here is derived from an EMBL/GenBank/DDBJ whole genome shotgun (WGS) entry which is preliminary data.</text>
</comment>
<comment type="similarity">
    <text evidence="2">Belongs to the oxygen-dependent FAD-linked oxidoreductase family.</text>
</comment>
<dbReference type="Gene3D" id="3.40.462.20">
    <property type="match status" value="1"/>
</dbReference>
<dbReference type="Proteomes" id="UP000773614">
    <property type="component" value="Unassembled WGS sequence"/>
</dbReference>
<dbReference type="InterPro" id="IPR016164">
    <property type="entry name" value="FAD-linked_Oxase-like_C"/>
</dbReference>
<name>A0A964T3M3_9HYPH</name>
<dbReference type="EMBL" id="SPKJ01000013">
    <property type="protein sequence ID" value="MYZ47309.1"/>
    <property type="molecule type" value="Genomic_DNA"/>
</dbReference>
<keyword evidence="3" id="KW-0285">Flavoprotein</keyword>
<dbReference type="PANTHER" id="PTHR42973:SF39">
    <property type="entry name" value="FAD-BINDING PCMH-TYPE DOMAIN-CONTAINING PROTEIN"/>
    <property type="match status" value="1"/>
</dbReference>
<accession>A0A964T3M3</accession>
<sequence length="472" mass="49904">MNTEKPGRDHGEAVRALAERLAGSAHLPGAPAYGEACRIWNAMIERRPALVVRPRDDGEIAEAIAFARRTGLPLSVRGGGHNVAGAALCDGGVTIDMSTRRAVAVDPAAMEVRVEAGATWKDVDTATQQYGLVVPSGIISATGVAGLTLGAGFGWTSRRFGFTADNLVTADVVTADGRSVRASAEEHSDLFWALRGGGGNFGVVTSFTFRAHRHGPQALCGMVVHPFERADAVMRLYRAITAEAPDELTCLLILRKAPPAPFIPAELHGKPIAAIAAHWTGDPAEGAAAMARLKAFGPPAADTIAPKDFVAFQSFLDGGQPFGRRYYWKSNEAGAMADGLMAVLRESAAANPSPHSAILVMHLGGAPARTAPDTNAVGIRAAQYGVVVQGAWEEGAEDDLHIGWVRRAFEATKPFGSGAAYVNFLTEEEAPGRIRAAYGEALYRRLRAIKTAYDPENLFRGNLNIPPLAPGE</sequence>
<evidence type="ECO:0000256" key="2">
    <source>
        <dbReference type="ARBA" id="ARBA00005466"/>
    </source>
</evidence>
<evidence type="ECO:0000259" key="6">
    <source>
        <dbReference type="PROSITE" id="PS51387"/>
    </source>
</evidence>
<reference evidence="7" key="1">
    <citation type="submission" date="2019-03" db="EMBL/GenBank/DDBJ databases">
        <title>Afifella sp. nov., isolated from activated sludge.</title>
        <authorList>
            <person name="Li Q."/>
            <person name="Liu Y."/>
        </authorList>
    </citation>
    <scope>NUCLEOTIDE SEQUENCE</scope>
    <source>
        <strain evidence="7">L72</strain>
    </source>
</reference>
<dbReference type="PROSITE" id="PS00862">
    <property type="entry name" value="OX2_COVAL_FAD"/>
    <property type="match status" value="1"/>
</dbReference>
<dbReference type="InterPro" id="IPR006093">
    <property type="entry name" value="Oxy_OxRdtase_FAD_BS"/>
</dbReference>
<dbReference type="SUPFAM" id="SSF56176">
    <property type="entry name" value="FAD-binding/transporter-associated domain-like"/>
    <property type="match status" value="1"/>
</dbReference>
<dbReference type="InterPro" id="IPR050416">
    <property type="entry name" value="FAD-linked_Oxidoreductase"/>
</dbReference>
<dbReference type="InterPro" id="IPR016169">
    <property type="entry name" value="FAD-bd_PCMH_sub2"/>
</dbReference>
<evidence type="ECO:0000313" key="8">
    <source>
        <dbReference type="Proteomes" id="UP000773614"/>
    </source>
</evidence>
<evidence type="ECO:0000256" key="3">
    <source>
        <dbReference type="ARBA" id="ARBA00022630"/>
    </source>
</evidence>
<dbReference type="PANTHER" id="PTHR42973">
    <property type="entry name" value="BINDING OXIDOREDUCTASE, PUTATIVE (AFU_ORTHOLOGUE AFUA_1G17690)-RELATED"/>
    <property type="match status" value="1"/>
</dbReference>
<dbReference type="Pfam" id="PF01565">
    <property type="entry name" value="FAD_binding_4"/>
    <property type="match status" value="1"/>
</dbReference>
<protein>
    <submittedName>
        <fullName evidence="7">FAD-binding oxidoreductase</fullName>
    </submittedName>
</protein>
<dbReference type="Gene3D" id="3.30.465.10">
    <property type="match status" value="1"/>
</dbReference>
<dbReference type="OrthoDB" id="9775082at2"/>
<dbReference type="SUPFAM" id="SSF55103">
    <property type="entry name" value="FAD-linked oxidases, C-terminal domain"/>
    <property type="match status" value="1"/>
</dbReference>
<evidence type="ECO:0000256" key="5">
    <source>
        <dbReference type="ARBA" id="ARBA00023002"/>
    </source>
</evidence>
<dbReference type="InterPro" id="IPR016167">
    <property type="entry name" value="FAD-bd_PCMH_sub1"/>
</dbReference>
<evidence type="ECO:0000313" key="7">
    <source>
        <dbReference type="EMBL" id="MYZ47309.1"/>
    </source>
</evidence>
<dbReference type="InterPro" id="IPR036318">
    <property type="entry name" value="FAD-bd_PCMH-like_sf"/>
</dbReference>
<dbReference type="InterPro" id="IPR006094">
    <property type="entry name" value="Oxid_FAD_bind_N"/>
</dbReference>
<dbReference type="GO" id="GO:0071949">
    <property type="term" value="F:FAD binding"/>
    <property type="evidence" value="ECO:0007669"/>
    <property type="project" value="InterPro"/>
</dbReference>
<gene>
    <name evidence="7" type="ORF">E4O86_06235</name>
</gene>
<feature type="domain" description="FAD-binding PCMH-type" evidence="6">
    <location>
        <begin position="43"/>
        <end position="214"/>
    </location>
</feature>
<dbReference type="GO" id="GO:0016491">
    <property type="term" value="F:oxidoreductase activity"/>
    <property type="evidence" value="ECO:0007669"/>
    <property type="project" value="UniProtKB-KW"/>
</dbReference>
<dbReference type="AlphaFoldDB" id="A0A964T3M3"/>
<dbReference type="InterPro" id="IPR016166">
    <property type="entry name" value="FAD-bd_PCMH"/>
</dbReference>
<organism evidence="7 8">
    <name type="scientific">Propylenella binzhouense</name>
    <dbReference type="NCBI Taxonomy" id="2555902"/>
    <lineage>
        <taxon>Bacteria</taxon>
        <taxon>Pseudomonadati</taxon>
        <taxon>Pseudomonadota</taxon>
        <taxon>Alphaproteobacteria</taxon>
        <taxon>Hyphomicrobiales</taxon>
        <taxon>Propylenellaceae</taxon>
        <taxon>Propylenella</taxon>
    </lineage>
</organism>
<keyword evidence="8" id="KW-1185">Reference proteome</keyword>
<dbReference type="Pfam" id="PF08031">
    <property type="entry name" value="BBE"/>
    <property type="match status" value="1"/>
</dbReference>
<dbReference type="InterPro" id="IPR012951">
    <property type="entry name" value="BBE"/>
</dbReference>